<keyword evidence="5" id="KW-1185">Reference proteome</keyword>
<evidence type="ECO:0000313" key="5">
    <source>
        <dbReference type="Proteomes" id="UP000695562"/>
    </source>
</evidence>
<keyword evidence="2" id="KW-0378">Hydrolase</keyword>
<name>A0A8J4Q0B9_9MYCE</name>
<evidence type="ECO:0000256" key="1">
    <source>
        <dbReference type="ARBA" id="ARBA00007527"/>
    </source>
</evidence>
<dbReference type="AlphaFoldDB" id="A0A8J4Q0B9"/>
<feature type="compositionally biased region" description="Polar residues" evidence="3">
    <location>
        <begin position="563"/>
        <end position="580"/>
    </location>
</feature>
<sequence length="1251" mass="145849">MKSYFKNAHAKYVINHDGNNNGFFIDHSLPMPQKDGKLFAQNFDKIIKLIEKSKPQLVSANNKGHGCQSKLWELNYTFDASKTCSDKWGNGRYPSSQKIKTLDQILSSPYPQECYHKEEELAFGIIAYAFEVWSQDPGENPCANVADSYFAFEEVTYYAWDRFNSVACSETERAKYIHDLAICSPGRYGIDSWLAVAQMEKKILLVSTQNQRYKFPSYYNEKEKFGVFEIRTFVENNLHRHEKLGVEYGDNKETVCFGDSNRVRGQLHHLGAIFCFNDLVFAKELRKMAMGNFFNLEAINTQSLPEGIKDNNAAIDKDIDDEDADVDDILDSQPNGPSFYRGNVYLKSIPKIGSKECEVLPLKEEEIQERKADRKKMIRDMEKIQTNTDLPLYKTIIKENASEQLDKYPFGADVATRMEWLRNLNKMMENRALKNFKATYDALKKKGGNTRFLQYYYSDTLQAFKAFNAKGENIKQKYLQNYKIPKDFDVETFLERLEEHNSNPIPEAFPDKLFEQVNSAYGMNLPSPQSPLKKLIDSVKSKLSPSTKTSGQTASSPWKKLSQVFSPRKTTSQKTQYNSGDSEDDGDTIIPIDLNHQQSCSYYNIPLVDLFKSNRFDIFDHRWSKSTYNKNSDKRNESTVRELIDAARSLDVDHLFDIQYTDVIEFFKYNQCVHRLNRVWRSFYRIFRDDGFQRQEDMDSVLGTLIKYRLETDVREFRHYLYKKEIVSDVYHQYKHIAKQVGSTGCIEVYKFSCTVVEKIDNIFWSNPLCFYEYHCMVEAVKASHLNLFYYIFKQLKLTNPWFFNTNCGFTFNLTDFNCQEIILFLLDKENIINENLYVSCFPYESFNMAYKDIVLPIAKRNKNIAYSFDKAYEIGDLDLLKLMYEHFPDGANKPFSIKGISSLHVLEFFFTKHTAPWIELERIGSGSVEFAKYLVEKQAFIFTGEIFANTSIRVIEYFINDLKVKPKLVSEPILDIQVFQLLYKTFGTQFVILGRWFLNLLENHNPSIELVAYLLSNQPSLAQSPDILICCKDLKLYRFVLNYLMQGQEPKHIFTFPMSIPCSLPFIERAKEIYGPKCLLQEFNIELNKLLLDDFDMSSRIRIRNILLDDYTIPQDQPTLQRDLSDLKELLCESWSEGDVHLGEIAIKLLHRFKKSGFSIDPFDYSKFIANGIYHKSLYQLVHLYPDDVWNQTLFLQQMCLPKNTPIFLHYLSYQITHSPSTLPRLIDALQSSNKQYYLNLISNLNQSIK</sequence>
<protein>
    <submittedName>
        <fullName evidence="4">Uncharacterized protein</fullName>
    </submittedName>
</protein>
<dbReference type="EMBL" id="AJWJ01000002">
    <property type="protein sequence ID" value="KAF2078588.1"/>
    <property type="molecule type" value="Genomic_DNA"/>
</dbReference>
<dbReference type="Proteomes" id="UP000695562">
    <property type="component" value="Unassembled WGS sequence"/>
</dbReference>
<accession>A0A8J4Q0B9</accession>
<evidence type="ECO:0000256" key="2">
    <source>
        <dbReference type="ARBA" id="ARBA00022801"/>
    </source>
</evidence>
<organism evidence="4 5">
    <name type="scientific">Polysphondylium violaceum</name>
    <dbReference type="NCBI Taxonomy" id="133409"/>
    <lineage>
        <taxon>Eukaryota</taxon>
        <taxon>Amoebozoa</taxon>
        <taxon>Evosea</taxon>
        <taxon>Eumycetozoa</taxon>
        <taxon>Dictyostelia</taxon>
        <taxon>Dictyosteliales</taxon>
        <taxon>Dictyosteliaceae</taxon>
        <taxon>Polysphondylium</taxon>
    </lineage>
</organism>
<feature type="compositionally biased region" description="Polar residues" evidence="3">
    <location>
        <begin position="543"/>
        <end position="556"/>
    </location>
</feature>
<gene>
    <name evidence="4" type="ORF">CYY_000088</name>
</gene>
<proteinExistence type="inferred from homology"/>
<feature type="region of interest" description="Disordered" evidence="3">
    <location>
        <begin position="543"/>
        <end position="585"/>
    </location>
</feature>
<comment type="similarity">
    <text evidence="1">Belongs to the DNase II family.</text>
</comment>
<evidence type="ECO:0000313" key="4">
    <source>
        <dbReference type="EMBL" id="KAF2078588.1"/>
    </source>
</evidence>
<dbReference type="Pfam" id="PF03265">
    <property type="entry name" value="DNase_II"/>
    <property type="match status" value="1"/>
</dbReference>
<dbReference type="InterPro" id="IPR004947">
    <property type="entry name" value="DNase_II"/>
</dbReference>
<reference evidence="4" key="1">
    <citation type="submission" date="2020-01" db="EMBL/GenBank/DDBJ databases">
        <title>Development of genomics and gene disruption for Polysphondylium violaceum indicates a role for the polyketide synthase stlB in stalk morphogenesis.</title>
        <authorList>
            <person name="Narita B."/>
            <person name="Kawabe Y."/>
            <person name="Kin K."/>
            <person name="Saito T."/>
            <person name="Gibbs R."/>
            <person name="Kuspa A."/>
            <person name="Muzny D."/>
            <person name="Queller D."/>
            <person name="Richards S."/>
            <person name="Strassman J."/>
            <person name="Sucgang R."/>
            <person name="Worley K."/>
            <person name="Schaap P."/>
        </authorList>
    </citation>
    <scope>NUCLEOTIDE SEQUENCE</scope>
    <source>
        <strain evidence="4">QSvi11</strain>
    </source>
</reference>
<evidence type="ECO:0000256" key="3">
    <source>
        <dbReference type="SAM" id="MobiDB-lite"/>
    </source>
</evidence>
<dbReference type="GO" id="GO:0004531">
    <property type="term" value="F:deoxyribonuclease II activity"/>
    <property type="evidence" value="ECO:0007669"/>
    <property type="project" value="InterPro"/>
</dbReference>
<comment type="caution">
    <text evidence="4">The sequence shown here is derived from an EMBL/GenBank/DDBJ whole genome shotgun (WGS) entry which is preliminary data.</text>
</comment>